<gene>
    <name evidence="1" type="ORF">UFOVP1213_4</name>
</gene>
<sequence length="98" mass="10933">MAHFAYVKDGIVQRVEPVVNEVIATDKGNDSELKGKRFMVSLYPDTLESEWIQCSYNANMRGIYPSHGSIWDGTNFSEPTQTISPALPILKTEKDAAL</sequence>
<reference evidence="1" key="1">
    <citation type="submission" date="2020-05" db="EMBL/GenBank/DDBJ databases">
        <authorList>
            <person name="Chiriac C."/>
            <person name="Salcher M."/>
            <person name="Ghai R."/>
            <person name="Kavagutti S V."/>
        </authorList>
    </citation>
    <scope>NUCLEOTIDE SEQUENCE</scope>
</reference>
<dbReference type="EMBL" id="LR797165">
    <property type="protein sequence ID" value="CAB4191043.1"/>
    <property type="molecule type" value="Genomic_DNA"/>
</dbReference>
<name>A0A6J5R2Q7_9CAUD</name>
<accession>A0A6J5R2Q7</accession>
<proteinExistence type="predicted"/>
<protein>
    <submittedName>
        <fullName evidence="1">Uncharacterized protein</fullName>
    </submittedName>
</protein>
<organism evidence="1">
    <name type="scientific">uncultured Caudovirales phage</name>
    <dbReference type="NCBI Taxonomy" id="2100421"/>
    <lineage>
        <taxon>Viruses</taxon>
        <taxon>Duplodnaviria</taxon>
        <taxon>Heunggongvirae</taxon>
        <taxon>Uroviricota</taxon>
        <taxon>Caudoviricetes</taxon>
        <taxon>Peduoviridae</taxon>
        <taxon>Maltschvirus</taxon>
        <taxon>Maltschvirus maltsch</taxon>
    </lineage>
</organism>
<evidence type="ECO:0000313" key="1">
    <source>
        <dbReference type="EMBL" id="CAB4191043.1"/>
    </source>
</evidence>